<comment type="caution">
    <text evidence="6">The sequence shown here is derived from an EMBL/GenBank/DDBJ whole genome shotgun (WGS) entry which is preliminary data.</text>
</comment>
<feature type="DNA-binding region" description="H-T-H motif" evidence="4">
    <location>
        <begin position="34"/>
        <end position="53"/>
    </location>
</feature>
<dbReference type="PROSITE" id="PS50977">
    <property type="entry name" value="HTH_TETR_2"/>
    <property type="match status" value="1"/>
</dbReference>
<dbReference type="RefSeq" id="WP_085126255.1">
    <property type="nucleotide sequence ID" value="NZ_LQOT01000005.1"/>
</dbReference>
<evidence type="ECO:0000256" key="2">
    <source>
        <dbReference type="ARBA" id="ARBA00023125"/>
    </source>
</evidence>
<evidence type="ECO:0000256" key="1">
    <source>
        <dbReference type="ARBA" id="ARBA00023015"/>
    </source>
</evidence>
<name>A0A1X1UAS0_9MYCO</name>
<dbReference type="PANTHER" id="PTHR30055">
    <property type="entry name" value="HTH-TYPE TRANSCRIPTIONAL REGULATOR RUTR"/>
    <property type="match status" value="1"/>
</dbReference>
<protein>
    <submittedName>
        <fullName evidence="6">TetR family transcriptional regulator</fullName>
    </submittedName>
</protein>
<dbReference type="Gene3D" id="1.10.357.10">
    <property type="entry name" value="Tetracycline Repressor, domain 2"/>
    <property type="match status" value="1"/>
</dbReference>
<evidence type="ECO:0000256" key="3">
    <source>
        <dbReference type="ARBA" id="ARBA00023163"/>
    </source>
</evidence>
<dbReference type="PANTHER" id="PTHR30055:SF234">
    <property type="entry name" value="HTH-TYPE TRANSCRIPTIONAL REGULATOR BETI"/>
    <property type="match status" value="1"/>
</dbReference>
<dbReference type="InterPro" id="IPR050109">
    <property type="entry name" value="HTH-type_TetR-like_transc_reg"/>
</dbReference>
<dbReference type="AlphaFoldDB" id="A0A1X1UAS0"/>
<keyword evidence="7" id="KW-1185">Reference proteome</keyword>
<evidence type="ECO:0000256" key="4">
    <source>
        <dbReference type="PROSITE-ProRule" id="PRU00335"/>
    </source>
</evidence>
<dbReference type="PRINTS" id="PR00455">
    <property type="entry name" value="HTHTETR"/>
</dbReference>
<dbReference type="GO" id="GO:0000976">
    <property type="term" value="F:transcription cis-regulatory region binding"/>
    <property type="evidence" value="ECO:0007669"/>
    <property type="project" value="TreeGrafter"/>
</dbReference>
<dbReference type="EMBL" id="LQOT01000005">
    <property type="protein sequence ID" value="ORV53779.1"/>
    <property type="molecule type" value="Genomic_DNA"/>
</dbReference>
<organism evidence="6 7">
    <name type="scientific">Mycolicibacter engbaekii</name>
    <dbReference type="NCBI Taxonomy" id="188915"/>
    <lineage>
        <taxon>Bacteria</taxon>
        <taxon>Bacillati</taxon>
        <taxon>Actinomycetota</taxon>
        <taxon>Actinomycetes</taxon>
        <taxon>Mycobacteriales</taxon>
        <taxon>Mycobacteriaceae</taxon>
        <taxon>Mycolicibacter</taxon>
    </lineage>
</organism>
<keyword evidence="1" id="KW-0805">Transcription regulation</keyword>
<evidence type="ECO:0000313" key="6">
    <source>
        <dbReference type="EMBL" id="ORV53779.1"/>
    </source>
</evidence>
<reference evidence="6 7" key="1">
    <citation type="submission" date="2016-01" db="EMBL/GenBank/DDBJ databases">
        <title>The new phylogeny of the genus Mycobacterium.</title>
        <authorList>
            <person name="Tarcisio F."/>
            <person name="Conor M."/>
            <person name="Antonella G."/>
            <person name="Elisabetta G."/>
            <person name="Giulia F.S."/>
            <person name="Sara T."/>
            <person name="Anna F."/>
            <person name="Clotilde B."/>
            <person name="Roberto B."/>
            <person name="Veronica D.S."/>
            <person name="Fabio R."/>
            <person name="Monica P."/>
            <person name="Olivier J."/>
            <person name="Enrico T."/>
            <person name="Nicola S."/>
        </authorList>
    </citation>
    <scope>NUCLEOTIDE SEQUENCE [LARGE SCALE GENOMIC DNA]</scope>
    <source>
        <strain evidence="6 7">ATCC 27353</strain>
    </source>
</reference>
<keyword evidence="3" id="KW-0804">Transcription</keyword>
<dbReference type="SUPFAM" id="SSF46689">
    <property type="entry name" value="Homeodomain-like"/>
    <property type="match status" value="1"/>
</dbReference>
<dbReference type="STRING" id="188915.AWC02_01440"/>
<gene>
    <name evidence="6" type="ORF">AWC02_01440</name>
</gene>
<dbReference type="GO" id="GO:0003700">
    <property type="term" value="F:DNA-binding transcription factor activity"/>
    <property type="evidence" value="ECO:0007669"/>
    <property type="project" value="TreeGrafter"/>
</dbReference>
<dbReference type="Proteomes" id="UP000193465">
    <property type="component" value="Unassembled WGS sequence"/>
</dbReference>
<dbReference type="Pfam" id="PF18556">
    <property type="entry name" value="TetR_C_35"/>
    <property type="match status" value="1"/>
</dbReference>
<proteinExistence type="predicted"/>
<dbReference type="Pfam" id="PF00440">
    <property type="entry name" value="TetR_N"/>
    <property type="match status" value="1"/>
</dbReference>
<evidence type="ECO:0000259" key="5">
    <source>
        <dbReference type="PROSITE" id="PS50977"/>
    </source>
</evidence>
<keyword evidence="2 4" id="KW-0238">DNA-binding</keyword>
<sequence>MTPRRSSASPAEQEAAILKAAAEEVGLVGVGRASLDVIAHQAGVSRSTLYRRFPTRDALITEVGRRAFEDAMVQLRTVAVDSGPNEAAVAGFCAGLRVLTTDPVVRKLLRLDAAGVPMMAGMFQQAEVILESASAAMAKALRAAGATMPDADLAAAAELHVRLAASIAQMPTPVLDARDEAAVRAYAKKFLAPLVW</sequence>
<dbReference type="InterPro" id="IPR001647">
    <property type="entry name" value="HTH_TetR"/>
</dbReference>
<dbReference type="InterPro" id="IPR009057">
    <property type="entry name" value="Homeodomain-like_sf"/>
</dbReference>
<accession>A0A1X1UAS0</accession>
<dbReference type="InterPro" id="IPR040611">
    <property type="entry name" value="AlkX_C"/>
</dbReference>
<evidence type="ECO:0000313" key="7">
    <source>
        <dbReference type="Proteomes" id="UP000193465"/>
    </source>
</evidence>
<feature type="domain" description="HTH tetR-type" evidence="5">
    <location>
        <begin position="11"/>
        <end position="71"/>
    </location>
</feature>